<organism evidence="8 9">
    <name type="scientific">Cannabis sativa</name>
    <name type="common">Hemp</name>
    <name type="synonym">Marijuana</name>
    <dbReference type="NCBI Taxonomy" id="3483"/>
    <lineage>
        <taxon>Eukaryota</taxon>
        <taxon>Viridiplantae</taxon>
        <taxon>Streptophyta</taxon>
        <taxon>Embryophyta</taxon>
        <taxon>Tracheophyta</taxon>
        <taxon>Spermatophyta</taxon>
        <taxon>Magnoliopsida</taxon>
        <taxon>eudicotyledons</taxon>
        <taxon>Gunneridae</taxon>
        <taxon>Pentapetalae</taxon>
        <taxon>rosids</taxon>
        <taxon>fabids</taxon>
        <taxon>Rosales</taxon>
        <taxon>Cannabaceae</taxon>
        <taxon>Cannabis</taxon>
    </lineage>
</organism>
<accession>A0A7J6FYR5</accession>
<dbReference type="PROSITE" id="PS51999">
    <property type="entry name" value="ZF_GRF"/>
    <property type="match status" value="1"/>
</dbReference>
<reference evidence="8 9" key="1">
    <citation type="journal article" date="2020" name="bioRxiv">
        <title>Sequence and annotation of 42 cannabis genomes reveals extensive copy number variation in cannabinoid synthesis and pathogen resistance genes.</title>
        <authorList>
            <person name="Mckernan K.J."/>
            <person name="Helbert Y."/>
            <person name="Kane L.T."/>
            <person name="Ebling H."/>
            <person name="Zhang L."/>
            <person name="Liu B."/>
            <person name="Eaton Z."/>
            <person name="Mclaughlin S."/>
            <person name="Kingan S."/>
            <person name="Baybayan P."/>
            <person name="Concepcion G."/>
            <person name="Jordan M."/>
            <person name="Riva A."/>
            <person name="Barbazuk W."/>
            <person name="Harkins T."/>
        </authorList>
    </citation>
    <scope>NUCLEOTIDE SEQUENCE [LARGE SCALE GENOMIC DNA]</scope>
    <source>
        <strain evidence="9">cv. Jamaican Lion 4</strain>
        <tissue evidence="8">Leaf</tissue>
    </source>
</reference>
<dbReference type="Proteomes" id="UP000583929">
    <property type="component" value="Unassembled WGS sequence"/>
</dbReference>
<dbReference type="GO" id="GO:0008270">
    <property type="term" value="F:zinc ion binding"/>
    <property type="evidence" value="ECO:0007669"/>
    <property type="project" value="UniProtKB-KW"/>
</dbReference>
<feature type="region of interest" description="Disordered" evidence="5">
    <location>
        <begin position="300"/>
        <end position="331"/>
    </location>
</feature>
<feature type="domain" description="GRF-type" evidence="7">
    <location>
        <begin position="25"/>
        <end position="69"/>
    </location>
</feature>
<feature type="compositionally biased region" description="Polar residues" evidence="5">
    <location>
        <begin position="232"/>
        <end position="241"/>
    </location>
</feature>
<keyword evidence="2 4" id="KW-0863">Zinc-finger</keyword>
<keyword evidence="1" id="KW-0479">Metal-binding</keyword>
<dbReference type="PANTHER" id="PTHR33248">
    <property type="entry name" value="ZINC ION-BINDING PROTEIN"/>
    <property type="match status" value="1"/>
</dbReference>
<sequence>MSSSSNSYKSRKRFVEEGEWIPPECKCRMKCVERTSWTEGNHGRRFFGCPRYKNNDEVGCRFLKWIDPPPPKGEFDLVRRMEELEEKVKILSKIIQRMDDEVDSLMKFEKVFNVALFVLILMVALPWTIDTTTFSPNLSWLILLEEDSPPPPPHPLCNLDHHHLHCLHLLAHCLPQKFLHSQQQHHYFHSILHHNHSLHHSPSQKCQILSLQQQQSHHLDLTASVVTSHISASKQGKNSSKPVPISSVVGPTSSPPTTPISASKPVPISSAVGPTGSPLTTPFSASKAEPISSVVGPTGSPLTAPFSASKAEPISSVVGPTGSPLTTPFSTPKAEPISSIVGLTGSPLAAHFSASKPEPISSL</sequence>
<protein>
    <recommendedName>
        <fullName evidence="7">GRF-type domain-containing protein</fullName>
    </recommendedName>
</protein>
<keyword evidence="6" id="KW-0472">Membrane</keyword>
<name>A0A7J6FYR5_CANSA</name>
<evidence type="ECO:0000256" key="3">
    <source>
        <dbReference type="ARBA" id="ARBA00022833"/>
    </source>
</evidence>
<feature type="transmembrane region" description="Helical" evidence="6">
    <location>
        <begin position="111"/>
        <end position="129"/>
    </location>
</feature>
<evidence type="ECO:0000259" key="7">
    <source>
        <dbReference type="PROSITE" id="PS51999"/>
    </source>
</evidence>
<dbReference type="AlphaFoldDB" id="A0A7J6FYR5"/>
<evidence type="ECO:0000256" key="5">
    <source>
        <dbReference type="SAM" id="MobiDB-lite"/>
    </source>
</evidence>
<gene>
    <name evidence="8" type="ORF">G4B88_026414</name>
</gene>
<evidence type="ECO:0000256" key="1">
    <source>
        <dbReference type="ARBA" id="ARBA00022723"/>
    </source>
</evidence>
<keyword evidence="6" id="KW-1133">Transmembrane helix</keyword>
<evidence type="ECO:0000313" key="8">
    <source>
        <dbReference type="EMBL" id="KAF4375835.1"/>
    </source>
</evidence>
<evidence type="ECO:0000313" key="9">
    <source>
        <dbReference type="Proteomes" id="UP000583929"/>
    </source>
</evidence>
<feature type="region of interest" description="Disordered" evidence="5">
    <location>
        <begin position="232"/>
        <end position="284"/>
    </location>
</feature>
<keyword evidence="3" id="KW-0862">Zinc</keyword>
<proteinExistence type="predicted"/>
<evidence type="ECO:0000256" key="6">
    <source>
        <dbReference type="SAM" id="Phobius"/>
    </source>
</evidence>
<evidence type="ECO:0000256" key="2">
    <source>
        <dbReference type="ARBA" id="ARBA00022771"/>
    </source>
</evidence>
<dbReference type="Pfam" id="PF06839">
    <property type="entry name" value="Zn_ribbon_GRF"/>
    <property type="match status" value="1"/>
</dbReference>
<evidence type="ECO:0000256" key="4">
    <source>
        <dbReference type="PROSITE-ProRule" id="PRU01343"/>
    </source>
</evidence>
<keyword evidence="6" id="KW-0812">Transmembrane</keyword>
<feature type="compositionally biased region" description="Low complexity" evidence="5">
    <location>
        <begin position="242"/>
        <end position="252"/>
    </location>
</feature>
<comment type="caution">
    <text evidence="8">The sequence shown here is derived from an EMBL/GenBank/DDBJ whole genome shotgun (WGS) entry which is preliminary data.</text>
</comment>
<dbReference type="EMBL" id="JAATIQ010000160">
    <property type="protein sequence ID" value="KAF4375835.1"/>
    <property type="molecule type" value="Genomic_DNA"/>
</dbReference>
<dbReference type="InterPro" id="IPR010666">
    <property type="entry name" value="Znf_GRF"/>
</dbReference>
<keyword evidence="9" id="KW-1185">Reference proteome</keyword>